<reference evidence="2" key="1">
    <citation type="journal article" date="2014" name="PLoS Genet.">
        <title>The Genome of Spironucleus salmonicida Highlights a Fish Pathogen Adapted to Fluctuating Environments.</title>
        <authorList>
            <person name="Xu F."/>
            <person name="Jerlstrom-Hultqvist J."/>
            <person name="Einarsson E."/>
            <person name="Astvaldsson A."/>
            <person name="Svard S.G."/>
            <person name="Andersson J.O."/>
        </authorList>
    </citation>
    <scope>NUCLEOTIDE SEQUENCE</scope>
</reference>
<protein>
    <submittedName>
        <fullName evidence="2">Uncharacterized protein</fullName>
    </submittedName>
</protein>
<evidence type="ECO:0000256" key="1">
    <source>
        <dbReference type="SAM" id="Phobius"/>
    </source>
</evidence>
<keyword evidence="1" id="KW-1133">Transmembrane helix</keyword>
<dbReference type="AlphaFoldDB" id="V6LF55"/>
<accession>V6LF55</accession>
<dbReference type="EMBL" id="KI546145">
    <property type="protein sequence ID" value="EST43132.1"/>
    <property type="molecule type" value="Genomic_DNA"/>
</dbReference>
<evidence type="ECO:0000313" key="2">
    <source>
        <dbReference type="EMBL" id="EST43132.1"/>
    </source>
</evidence>
<keyword evidence="1" id="KW-0472">Membrane</keyword>
<proteinExistence type="predicted"/>
<name>V6LF55_9EUKA</name>
<keyword evidence="1" id="KW-0812">Transmembrane</keyword>
<feature type="transmembrane region" description="Helical" evidence="1">
    <location>
        <begin position="15"/>
        <end position="43"/>
    </location>
</feature>
<sequence>MAPVLYQAYEYQDKVIHAVVGVGITVAILIITIIVSCILYHYIKKPEKYSFYHNMQIGQHPKSQILTIISMLNKCMCQQIIFTRLSTIIYQLNLQTREFPKTQTDIQADRFRVKLRRNRQNITVLQTAFPTHILSSVRALLHCTVFSQMTTFAAQNHEIWRLICALAQISALRRSGGFCKARAANYEILCGAEVVQRIWQVKCV</sequence>
<organism evidence="2">
    <name type="scientific">Spironucleus salmonicida</name>
    <dbReference type="NCBI Taxonomy" id="348837"/>
    <lineage>
        <taxon>Eukaryota</taxon>
        <taxon>Metamonada</taxon>
        <taxon>Diplomonadida</taxon>
        <taxon>Hexamitidae</taxon>
        <taxon>Hexamitinae</taxon>
        <taxon>Spironucleus</taxon>
    </lineage>
</organism>
<gene>
    <name evidence="2" type="ORF">SS50377_17217</name>
</gene>